<dbReference type="Pfam" id="PF00069">
    <property type="entry name" value="Pkinase"/>
    <property type="match status" value="1"/>
</dbReference>
<gene>
    <name evidence="3" type="ORF">BU26DRAFT_565975</name>
</gene>
<dbReference type="SUPFAM" id="SSF56112">
    <property type="entry name" value="Protein kinase-like (PK-like)"/>
    <property type="match status" value="1"/>
</dbReference>
<dbReference type="Gene3D" id="1.10.510.10">
    <property type="entry name" value="Transferase(Phosphotransferase) domain 1"/>
    <property type="match status" value="1"/>
</dbReference>
<dbReference type="PANTHER" id="PTHR44305:SF24">
    <property type="entry name" value="TYROSINE-PROTEIN KINASE C03B1.5-RELATED"/>
    <property type="match status" value="1"/>
</dbReference>
<dbReference type="GO" id="GO:0005524">
    <property type="term" value="F:ATP binding"/>
    <property type="evidence" value="ECO:0007669"/>
    <property type="project" value="InterPro"/>
</dbReference>
<protein>
    <submittedName>
        <fullName evidence="3">Kinase-like protein</fullName>
    </submittedName>
</protein>
<feature type="domain" description="Protein kinase" evidence="2">
    <location>
        <begin position="232"/>
        <end position="552"/>
    </location>
</feature>
<keyword evidence="3" id="KW-0418">Kinase</keyword>
<evidence type="ECO:0000313" key="3">
    <source>
        <dbReference type="EMBL" id="KAF2248591.1"/>
    </source>
</evidence>
<dbReference type="PROSITE" id="PS50011">
    <property type="entry name" value="PROTEIN_KINASE_DOM"/>
    <property type="match status" value="1"/>
</dbReference>
<evidence type="ECO:0000313" key="4">
    <source>
        <dbReference type="Proteomes" id="UP000800094"/>
    </source>
</evidence>
<proteinExistence type="predicted"/>
<dbReference type="Proteomes" id="UP000800094">
    <property type="component" value="Unassembled WGS sequence"/>
</dbReference>
<evidence type="ECO:0000256" key="1">
    <source>
        <dbReference type="SAM" id="MobiDB-lite"/>
    </source>
</evidence>
<keyword evidence="3" id="KW-0808">Transferase</keyword>
<dbReference type="InterPro" id="IPR053083">
    <property type="entry name" value="TF_kinase-domain_protein"/>
</dbReference>
<reference evidence="3" key="1">
    <citation type="journal article" date="2020" name="Stud. Mycol.">
        <title>101 Dothideomycetes genomes: a test case for predicting lifestyles and emergence of pathogens.</title>
        <authorList>
            <person name="Haridas S."/>
            <person name="Albert R."/>
            <person name="Binder M."/>
            <person name="Bloem J."/>
            <person name="Labutti K."/>
            <person name="Salamov A."/>
            <person name="Andreopoulos B."/>
            <person name="Baker S."/>
            <person name="Barry K."/>
            <person name="Bills G."/>
            <person name="Bluhm B."/>
            <person name="Cannon C."/>
            <person name="Castanera R."/>
            <person name="Culley D."/>
            <person name="Daum C."/>
            <person name="Ezra D."/>
            <person name="Gonzalez J."/>
            <person name="Henrissat B."/>
            <person name="Kuo A."/>
            <person name="Liang C."/>
            <person name="Lipzen A."/>
            <person name="Lutzoni F."/>
            <person name="Magnuson J."/>
            <person name="Mondo S."/>
            <person name="Nolan M."/>
            <person name="Ohm R."/>
            <person name="Pangilinan J."/>
            <person name="Park H.-J."/>
            <person name="Ramirez L."/>
            <person name="Alfaro M."/>
            <person name="Sun H."/>
            <person name="Tritt A."/>
            <person name="Yoshinaga Y."/>
            <person name="Zwiers L.-H."/>
            <person name="Turgeon B."/>
            <person name="Goodwin S."/>
            <person name="Spatafora J."/>
            <person name="Crous P."/>
            <person name="Grigoriev I."/>
        </authorList>
    </citation>
    <scope>NUCLEOTIDE SEQUENCE</scope>
    <source>
        <strain evidence="3">CBS 122368</strain>
    </source>
</reference>
<name>A0A6A6IDW9_9PLEO</name>
<dbReference type="GeneID" id="54586789"/>
<evidence type="ECO:0000259" key="2">
    <source>
        <dbReference type="PROSITE" id="PS50011"/>
    </source>
</evidence>
<dbReference type="PANTHER" id="PTHR44305">
    <property type="entry name" value="SI:DKEY-192D15.2-RELATED"/>
    <property type="match status" value="1"/>
</dbReference>
<organism evidence="3 4">
    <name type="scientific">Trematosphaeria pertusa</name>
    <dbReference type="NCBI Taxonomy" id="390896"/>
    <lineage>
        <taxon>Eukaryota</taxon>
        <taxon>Fungi</taxon>
        <taxon>Dikarya</taxon>
        <taxon>Ascomycota</taxon>
        <taxon>Pezizomycotina</taxon>
        <taxon>Dothideomycetes</taxon>
        <taxon>Pleosporomycetidae</taxon>
        <taxon>Pleosporales</taxon>
        <taxon>Massarineae</taxon>
        <taxon>Trematosphaeriaceae</taxon>
        <taxon>Trematosphaeria</taxon>
    </lineage>
</organism>
<dbReference type="InterPro" id="IPR000719">
    <property type="entry name" value="Prot_kinase_dom"/>
</dbReference>
<accession>A0A6A6IDW9</accession>
<dbReference type="EMBL" id="ML987196">
    <property type="protein sequence ID" value="KAF2248591.1"/>
    <property type="molecule type" value="Genomic_DNA"/>
</dbReference>
<dbReference type="GO" id="GO:0004672">
    <property type="term" value="F:protein kinase activity"/>
    <property type="evidence" value="ECO:0007669"/>
    <property type="project" value="InterPro"/>
</dbReference>
<dbReference type="AlphaFoldDB" id="A0A6A6IDW9"/>
<sequence>MPPKAVSPLTGAPPPLPVARPGVPVAGSSTAAPKPLPHIDQARLNYDLTEAESQYCQNLAEGERGNFKLFAIGYKLAEKDWEAKKRGLSTIAHWKALNGNERKRAEFLAYIDSGKKNPDPRLCPENFVFRPGELEYFEALPANDQEPFRLFTCGWKVLQHKSSGNEARIIELWETMEDRKRKRVIDIGTVWSEMFEGIGLQSGPDAHDYVEGVDGAPKPRPPATRRDGTYVNEEMERLGRPGIWRFEKTLYQNLHLKTMRSRRIVHVFTRVDDDGLIAERIVVKIQGETSMAHLIARVQNEYDIQELLSEKGCRNILSLYGWSTRTREYYPILAYGFMEYAQFGNLFDLKDHRRRTDTQLPEPFIWMVFRALAEALHLMHTGKLIDPDEPAADTKIANTALKKESGWAPILNLDIKPMNVVLGDADPGGPFPAFKTPKMIDWGVAFKDGQLPGNGKGCGTRGFLPPEQTTTTNKYSSEAVGMHSMIHNVGLTVLNLMDGESVSCENPKQRPKHSSEYDGLYTEPLEQLVHKCVDVNPKNRPTLHHVLYATRLGLARWEKVYGQVRGKTLDELPDFAKVVLADEEFRIGDAAPTSWAPKKRKAEENAEADEEAPERSSQRSKTSHHPEAFEEAYDAPEEADAFEEAVQTTIIQKERQDARRTTRRFHRRARPPANPFTVIESGTSQIGKHDHPRKGTS</sequence>
<dbReference type="SMART" id="SM00220">
    <property type="entry name" value="S_TKc"/>
    <property type="match status" value="1"/>
</dbReference>
<feature type="compositionally biased region" description="Acidic residues" evidence="1">
    <location>
        <begin position="629"/>
        <end position="643"/>
    </location>
</feature>
<dbReference type="InterPro" id="IPR011009">
    <property type="entry name" value="Kinase-like_dom_sf"/>
</dbReference>
<keyword evidence="4" id="KW-1185">Reference proteome</keyword>
<feature type="compositionally biased region" description="Basic residues" evidence="1">
    <location>
        <begin position="661"/>
        <end position="670"/>
    </location>
</feature>
<feature type="region of interest" description="Disordered" evidence="1">
    <location>
        <begin position="595"/>
        <end position="697"/>
    </location>
</feature>
<dbReference type="OrthoDB" id="310217at2759"/>
<dbReference type="RefSeq" id="XP_033683595.1">
    <property type="nucleotide sequence ID" value="XM_033833459.1"/>
</dbReference>